<dbReference type="Gene3D" id="2.60.120.260">
    <property type="entry name" value="Galactose-binding domain-like"/>
    <property type="match status" value="1"/>
</dbReference>
<dbReference type="SUPFAM" id="SSF49785">
    <property type="entry name" value="Galactose-binding domain-like"/>
    <property type="match status" value="1"/>
</dbReference>
<keyword evidence="3" id="KW-1185">Reference proteome</keyword>
<dbReference type="FunFam" id="2.60.120.260:FF:000016">
    <property type="entry name" value="Contactin-associated protein-like 4 isoform 1"/>
    <property type="match status" value="1"/>
</dbReference>
<gene>
    <name evidence="2" type="ORF">NEMVEDRAFT_v1g64452</name>
</gene>
<proteinExistence type="predicted"/>
<evidence type="ECO:0000313" key="2">
    <source>
        <dbReference type="EMBL" id="EDO48079.1"/>
    </source>
</evidence>
<dbReference type="InterPro" id="IPR000421">
    <property type="entry name" value="FA58C"/>
</dbReference>
<evidence type="ECO:0000313" key="3">
    <source>
        <dbReference type="Proteomes" id="UP000001593"/>
    </source>
</evidence>
<dbReference type="SMART" id="SM00231">
    <property type="entry name" value="FA58C"/>
    <property type="match status" value="1"/>
</dbReference>
<dbReference type="InterPro" id="IPR008979">
    <property type="entry name" value="Galactose-bd-like_sf"/>
</dbReference>
<dbReference type="STRING" id="45351.A7RK11"/>
<reference evidence="2 3" key="1">
    <citation type="journal article" date="2007" name="Science">
        <title>Sea anemone genome reveals ancestral eumetazoan gene repertoire and genomic organization.</title>
        <authorList>
            <person name="Putnam N.H."/>
            <person name="Srivastava M."/>
            <person name="Hellsten U."/>
            <person name="Dirks B."/>
            <person name="Chapman J."/>
            <person name="Salamov A."/>
            <person name="Terry A."/>
            <person name="Shapiro H."/>
            <person name="Lindquist E."/>
            <person name="Kapitonov V.V."/>
            <person name="Jurka J."/>
            <person name="Genikhovich G."/>
            <person name="Grigoriev I.V."/>
            <person name="Lucas S.M."/>
            <person name="Steele R.E."/>
            <person name="Finnerty J.R."/>
            <person name="Technau U."/>
            <person name="Martindale M.Q."/>
            <person name="Rokhsar D.S."/>
        </authorList>
    </citation>
    <scope>NUCLEOTIDE SEQUENCE [LARGE SCALE GENOMIC DNA]</scope>
    <source>
        <strain evidence="3">CH2 X CH6</strain>
    </source>
</reference>
<organism evidence="2 3">
    <name type="scientific">Nematostella vectensis</name>
    <name type="common">Starlet sea anemone</name>
    <dbReference type="NCBI Taxonomy" id="45351"/>
    <lineage>
        <taxon>Eukaryota</taxon>
        <taxon>Metazoa</taxon>
        <taxon>Cnidaria</taxon>
        <taxon>Anthozoa</taxon>
        <taxon>Hexacorallia</taxon>
        <taxon>Actiniaria</taxon>
        <taxon>Edwardsiidae</taxon>
        <taxon>Nematostella</taxon>
    </lineage>
</organism>
<dbReference type="InParanoid" id="A7RK11"/>
<dbReference type="PANTHER" id="PTHR24543:SF325">
    <property type="entry name" value="F5_8 TYPE C DOMAIN-CONTAINING PROTEIN"/>
    <property type="match status" value="1"/>
</dbReference>
<protein>
    <recommendedName>
        <fullName evidence="1">F5/8 type C domain-containing protein</fullName>
    </recommendedName>
</protein>
<feature type="non-terminal residue" evidence="2">
    <location>
        <position position="138"/>
    </location>
</feature>
<dbReference type="Proteomes" id="UP000001593">
    <property type="component" value="Unassembled WGS sequence"/>
</dbReference>
<dbReference type="PhylomeDB" id="A7RK11"/>
<dbReference type="HOGENOM" id="CLU_030066_1_2_1"/>
<dbReference type="PANTHER" id="PTHR24543">
    <property type="entry name" value="MULTICOPPER OXIDASE-RELATED"/>
    <property type="match status" value="1"/>
</dbReference>
<evidence type="ECO:0000259" key="1">
    <source>
        <dbReference type="PROSITE" id="PS50022"/>
    </source>
</evidence>
<feature type="domain" description="F5/8 type C" evidence="1">
    <location>
        <begin position="1"/>
        <end position="138"/>
    </location>
</feature>
<dbReference type="PROSITE" id="PS01285">
    <property type="entry name" value="FA58C_1"/>
    <property type="match status" value="1"/>
</dbReference>
<dbReference type="CDD" id="cd00057">
    <property type="entry name" value="FA58C"/>
    <property type="match status" value="1"/>
</dbReference>
<name>A7RK11_NEMVE</name>
<dbReference type="EMBL" id="DS469515">
    <property type="protein sequence ID" value="EDO48079.1"/>
    <property type="molecule type" value="Genomic_DNA"/>
</dbReference>
<accession>A7RK11</accession>
<dbReference type="Pfam" id="PF00754">
    <property type="entry name" value="F5_F8_type_C"/>
    <property type="match status" value="1"/>
</dbReference>
<dbReference type="OMA" id="MSHAFRY"/>
<dbReference type="AlphaFoldDB" id="A7RK11"/>
<sequence>MTASSHWNSQLSPTYGRLHLKRAGNHLGSWSARHNNHNQWLQIDLGRAMKVTGIATQGRQDFDQWVTSYWVKYSMDGVYFSTVRECILRPSLDATFVGNHDRKGVMSHAFRYPIFARYVRIHPRGWRSHISMRVELYG</sequence>
<dbReference type="PROSITE" id="PS50022">
    <property type="entry name" value="FA58C_3"/>
    <property type="match status" value="1"/>
</dbReference>